<dbReference type="InterPro" id="IPR001890">
    <property type="entry name" value="RNA-binding_CRM"/>
</dbReference>
<organism evidence="2 3">
    <name type="scientific">Abyssicoccus albus</name>
    <dbReference type="NCBI Taxonomy" id="1817405"/>
    <lineage>
        <taxon>Bacteria</taxon>
        <taxon>Bacillati</taxon>
        <taxon>Bacillota</taxon>
        <taxon>Bacilli</taxon>
        <taxon>Bacillales</taxon>
        <taxon>Abyssicoccaceae</taxon>
    </lineage>
</organism>
<comment type="caution">
    <text evidence="2">The sequence shown here is derived from an EMBL/GenBank/DDBJ whole genome shotgun (WGS) entry which is preliminary data.</text>
</comment>
<accession>A0A3N5BKG7</accession>
<dbReference type="STRING" id="1849491.BVH56_03400"/>
<keyword evidence="1" id="KW-0694">RNA-binding</keyword>
<dbReference type="NCBIfam" id="TIGR00253">
    <property type="entry name" value="RNA_bind_YhbY"/>
    <property type="match status" value="1"/>
</dbReference>
<dbReference type="PANTHER" id="PTHR40065">
    <property type="entry name" value="RNA-BINDING PROTEIN YHBY"/>
    <property type="match status" value="1"/>
</dbReference>
<dbReference type="PROSITE" id="PS51295">
    <property type="entry name" value="CRM"/>
    <property type="match status" value="1"/>
</dbReference>
<dbReference type="OrthoDB" id="9797519at2"/>
<dbReference type="PANTHER" id="PTHR40065:SF3">
    <property type="entry name" value="RNA-BINDING PROTEIN YHBY"/>
    <property type="match status" value="1"/>
</dbReference>
<proteinExistence type="predicted"/>
<reference evidence="2 3" key="1">
    <citation type="submission" date="2018-11" db="EMBL/GenBank/DDBJ databases">
        <title>Genomic Encyclopedia of Type Strains, Phase IV (KMG-IV): sequencing the most valuable type-strain genomes for metagenomic binning, comparative biology and taxonomic classification.</title>
        <authorList>
            <person name="Goeker M."/>
        </authorList>
    </citation>
    <scope>NUCLEOTIDE SEQUENCE [LARGE SCALE GENOMIC DNA]</scope>
    <source>
        <strain evidence="2 3">DSM 29158</strain>
    </source>
</reference>
<dbReference type="RefSeq" id="WP_077140112.1">
    <property type="nucleotide sequence ID" value="NZ_CBCSGK010000003.1"/>
</dbReference>
<gene>
    <name evidence="2" type="ORF">EDD62_0805</name>
</gene>
<dbReference type="GO" id="GO:0003723">
    <property type="term" value="F:RNA binding"/>
    <property type="evidence" value="ECO:0007669"/>
    <property type="project" value="UniProtKB-UniRule"/>
</dbReference>
<protein>
    <submittedName>
        <fullName evidence="2">RNA-binding protein</fullName>
    </submittedName>
</protein>
<evidence type="ECO:0000313" key="3">
    <source>
        <dbReference type="Proteomes" id="UP000277108"/>
    </source>
</evidence>
<name>A0A1Q1G0Z4_9BACL</name>
<dbReference type="AlphaFoldDB" id="A0A1Q1G0Z4"/>
<evidence type="ECO:0000256" key="1">
    <source>
        <dbReference type="ARBA" id="ARBA00022884"/>
    </source>
</evidence>
<dbReference type="Proteomes" id="UP000277108">
    <property type="component" value="Unassembled WGS sequence"/>
</dbReference>
<evidence type="ECO:0000313" key="2">
    <source>
        <dbReference type="EMBL" id="RPF58163.1"/>
    </source>
</evidence>
<dbReference type="Gene3D" id="3.30.110.60">
    <property type="entry name" value="YhbY-like"/>
    <property type="match status" value="1"/>
</dbReference>
<dbReference type="EMBL" id="RKRK01000002">
    <property type="protein sequence ID" value="RPF58163.1"/>
    <property type="molecule type" value="Genomic_DNA"/>
</dbReference>
<dbReference type="SMART" id="SM01103">
    <property type="entry name" value="CRS1_YhbY"/>
    <property type="match status" value="1"/>
</dbReference>
<sequence>MKLTGADKRYLRKSAHHLNAPLQIGKEGINDNMLTQINEYLEKHELIKISVLQNNDDDMNELAMSLAQSLKAEVVQIIGSKIILYKKNYELKSSKYSLPSKSND</sequence>
<dbReference type="InterPro" id="IPR017924">
    <property type="entry name" value="RNA-binding_YhbY"/>
</dbReference>
<accession>A0A1Q1G0Z4</accession>
<dbReference type="InterPro" id="IPR035920">
    <property type="entry name" value="YhbY-like_sf"/>
</dbReference>
<dbReference type="SUPFAM" id="SSF75471">
    <property type="entry name" value="YhbY-like"/>
    <property type="match status" value="1"/>
</dbReference>
<keyword evidence="3" id="KW-1185">Reference proteome</keyword>
<dbReference type="Pfam" id="PF01985">
    <property type="entry name" value="CRS1_YhbY"/>
    <property type="match status" value="1"/>
</dbReference>
<dbReference type="InterPro" id="IPR051925">
    <property type="entry name" value="RNA-binding_domain"/>
</dbReference>